<dbReference type="GO" id="GO:0006777">
    <property type="term" value="P:Mo-molybdopterin cofactor biosynthetic process"/>
    <property type="evidence" value="ECO:0007669"/>
    <property type="project" value="UniProtKB-KW"/>
</dbReference>
<evidence type="ECO:0000256" key="4">
    <source>
        <dbReference type="ARBA" id="ARBA00013858"/>
    </source>
</evidence>
<dbReference type="InterPro" id="IPR003448">
    <property type="entry name" value="Mopterin_biosynth_MoaE"/>
</dbReference>
<name>A0A930UFJ7_9GAMM</name>
<evidence type="ECO:0000256" key="8">
    <source>
        <dbReference type="ARBA" id="ARBA00030407"/>
    </source>
</evidence>
<accession>A0A930UFJ7</accession>
<dbReference type="Pfam" id="PF02391">
    <property type="entry name" value="MoaE"/>
    <property type="match status" value="1"/>
</dbReference>
<dbReference type="PANTHER" id="PTHR23404">
    <property type="entry name" value="MOLYBDOPTERIN SYNTHASE RELATED"/>
    <property type="match status" value="1"/>
</dbReference>
<evidence type="ECO:0000256" key="7">
    <source>
        <dbReference type="ARBA" id="ARBA00029745"/>
    </source>
</evidence>
<dbReference type="SUPFAM" id="SSF54690">
    <property type="entry name" value="Molybdopterin synthase subunit MoaE"/>
    <property type="match status" value="1"/>
</dbReference>
<evidence type="ECO:0000256" key="6">
    <source>
        <dbReference type="ARBA" id="ARBA00026066"/>
    </source>
</evidence>
<dbReference type="Gene3D" id="3.90.1170.40">
    <property type="entry name" value="Molybdopterin biosynthesis MoaE subunit"/>
    <property type="match status" value="1"/>
</dbReference>
<dbReference type="EC" id="2.8.1.12" evidence="3"/>
<comment type="pathway">
    <text evidence="1">Cofactor biosynthesis; molybdopterin biosynthesis.</text>
</comment>
<evidence type="ECO:0000256" key="1">
    <source>
        <dbReference type="ARBA" id="ARBA00005046"/>
    </source>
</evidence>
<proteinExistence type="inferred from homology"/>
<dbReference type="InterPro" id="IPR036563">
    <property type="entry name" value="MoaE_sf"/>
</dbReference>
<comment type="similarity">
    <text evidence="2">Belongs to the MoaE family.</text>
</comment>
<dbReference type="EMBL" id="JADHEI010000028">
    <property type="protein sequence ID" value="MBF2734748.1"/>
    <property type="molecule type" value="Genomic_DNA"/>
</dbReference>
<evidence type="ECO:0000313" key="12">
    <source>
        <dbReference type="EMBL" id="MBF2734748.1"/>
    </source>
</evidence>
<reference evidence="12" key="1">
    <citation type="submission" date="2020-10" db="EMBL/GenBank/DDBJ databases">
        <title>An improved Amphimedon queenslandica hologenome assembly reveals how three proteobacterial symbionts can extend the metabolic phenotypic of their marine sponge host.</title>
        <authorList>
            <person name="Degnan B."/>
            <person name="Degnan S."/>
            <person name="Xiang X."/>
        </authorList>
    </citation>
    <scope>NUCLEOTIDE SEQUENCE</scope>
    <source>
        <strain evidence="12">AqS2</strain>
    </source>
</reference>
<keyword evidence="5" id="KW-0501">Molybdenum cofactor biosynthesis</keyword>
<keyword evidence="13" id="KW-1185">Reference proteome</keyword>
<dbReference type="GO" id="GO:0030366">
    <property type="term" value="F:molybdopterin synthase activity"/>
    <property type="evidence" value="ECO:0007669"/>
    <property type="project" value="UniProtKB-EC"/>
</dbReference>
<evidence type="ECO:0000256" key="10">
    <source>
        <dbReference type="ARBA" id="ARBA00032474"/>
    </source>
</evidence>
<dbReference type="Proteomes" id="UP000604381">
    <property type="component" value="Unassembled WGS sequence"/>
</dbReference>
<dbReference type="AlphaFoldDB" id="A0A930UFJ7"/>
<organism evidence="12 13">
    <name type="scientific">Candidatus Amphirhobacter heronislandensis</name>
    <dbReference type="NCBI Taxonomy" id="1732024"/>
    <lineage>
        <taxon>Bacteria</taxon>
        <taxon>Pseudomonadati</taxon>
        <taxon>Pseudomonadota</taxon>
        <taxon>Gammaproteobacteria</taxon>
        <taxon>Candidatus Tethybacterales</taxon>
        <taxon>Candidatus Tethybacteraceae</taxon>
        <taxon>Candidatus Amphirhobacter</taxon>
    </lineage>
</organism>
<sequence length="155" mass="16597">MSAAATIVELREQPIDPAAATAELEAKLGAARVEAGAAASFAGTVRAAAGEKLESMFLEHYPGMTEKQLVRIASRAAEEHGLAGIGLWHRHGLLRPLEVIVFVHAIAAHRQAAFAACGQVVDYLKTDAPFWKKETGSFGERWVAPRAGEEQPRGE</sequence>
<evidence type="ECO:0000313" key="13">
    <source>
        <dbReference type="Proteomes" id="UP000604381"/>
    </source>
</evidence>
<comment type="catalytic activity">
    <reaction evidence="11">
        <text>2 [molybdopterin-synthase sulfur-carrier protein]-C-terminal-Gly-aminoethanethioate + cyclic pyranopterin phosphate + H2O = molybdopterin + 2 [molybdopterin-synthase sulfur-carrier protein]-C-terminal Gly-Gly + 2 H(+)</text>
        <dbReference type="Rhea" id="RHEA:26333"/>
        <dbReference type="Rhea" id="RHEA-COMP:12202"/>
        <dbReference type="Rhea" id="RHEA-COMP:19907"/>
        <dbReference type="ChEBI" id="CHEBI:15377"/>
        <dbReference type="ChEBI" id="CHEBI:15378"/>
        <dbReference type="ChEBI" id="CHEBI:58698"/>
        <dbReference type="ChEBI" id="CHEBI:59648"/>
        <dbReference type="ChEBI" id="CHEBI:90778"/>
        <dbReference type="ChEBI" id="CHEBI:232372"/>
        <dbReference type="EC" id="2.8.1.12"/>
    </reaction>
</comment>
<evidence type="ECO:0000256" key="3">
    <source>
        <dbReference type="ARBA" id="ARBA00011950"/>
    </source>
</evidence>
<evidence type="ECO:0000256" key="11">
    <source>
        <dbReference type="ARBA" id="ARBA00049878"/>
    </source>
</evidence>
<protein>
    <recommendedName>
        <fullName evidence="4">Molybdopterin synthase catalytic subunit</fullName>
        <ecNumber evidence="3">2.8.1.12</ecNumber>
    </recommendedName>
    <alternativeName>
        <fullName evidence="9">MPT synthase subunit 2</fullName>
    </alternativeName>
    <alternativeName>
        <fullName evidence="7">Molybdenum cofactor biosynthesis protein E</fullName>
    </alternativeName>
    <alternativeName>
        <fullName evidence="8">Molybdopterin-converting factor large subunit</fullName>
    </alternativeName>
    <alternativeName>
        <fullName evidence="10">Molybdopterin-converting factor subunit 2</fullName>
    </alternativeName>
</protein>
<evidence type="ECO:0000256" key="5">
    <source>
        <dbReference type="ARBA" id="ARBA00023150"/>
    </source>
</evidence>
<dbReference type="CDD" id="cd00756">
    <property type="entry name" value="MoaE"/>
    <property type="match status" value="1"/>
</dbReference>
<comment type="subunit">
    <text evidence="6">Heterotetramer of 2 MoaD subunits and 2 MoaE subunits. Also stable as homodimer. The enzyme changes between these two forms during catalysis.</text>
</comment>
<comment type="caution">
    <text evidence="12">The sequence shown here is derived from an EMBL/GenBank/DDBJ whole genome shotgun (WGS) entry which is preliminary data.</text>
</comment>
<evidence type="ECO:0000256" key="2">
    <source>
        <dbReference type="ARBA" id="ARBA00005426"/>
    </source>
</evidence>
<gene>
    <name evidence="12" type="ORF">ISN26_01430</name>
</gene>
<evidence type="ECO:0000256" key="9">
    <source>
        <dbReference type="ARBA" id="ARBA00030781"/>
    </source>
</evidence>